<dbReference type="Pfam" id="PF10400">
    <property type="entry name" value="Vir_act_alpha_C"/>
    <property type="match status" value="1"/>
</dbReference>
<dbReference type="SUPFAM" id="SSF46785">
    <property type="entry name" value="Winged helix' DNA-binding domain"/>
    <property type="match status" value="1"/>
</dbReference>
<feature type="domain" description="Transcription regulator PadR N-terminal" evidence="1">
    <location>
        <begin position="11"/>
        <end position="83"/>
    </location>
</feature>
<dbReference type="InterPro" id="IPR052509">
    <property type="entry name" value="Metal_resp_DNA-bind_regulator"/>
</dbReference>
<dbReference type="Pfam" id="PF03551">
    <property type="entry name" value="PadR"/>
    <property type="match status" value="1"/>
</dbReference>
<dbReference type="InterPro" id="IPR005149">
    <property type="entry name" value="Tscrpt_reg_PadR_N"/>
</dbReference>
<reference evidence="3" key="1">
    <citation type="journal article" date="2021" name="Microb. Physiol.">
        <title>Proteogenomic Insights into the Physiology of Marine, Sulfate-Reducing, Filamentous Desulfonema limicola and Desulfonema magnum.</title>
        <authorList>
            <person name="Schnaars V."/>
            <person name="Wohlbrand L."/>
            <person name="Scheve S."/>
            <person name="Hinrichs C."/>
            <person name="Reinhardt R."/>
            <person name="Rabus R."/>
        </authorList>
    </citation>
    <scope>NUCLEOTIDE SEQUENCE</scope>
    <source>
        <strain evidence="3">4be13</strain>
    </source>
</reference>
<accession>A0A975BTP5</accession>
<organism evidence="3 4">
    <name type="scientific">Desulfonema magnum</name>
    <dbReference type="NCBI Taxonomy" id="45655"/>
    <lineage>
        <taxon>Bacteria</taxon>
        <taxon>Pseudomonadati</taxon>
        <taxon>Thermodesulfobacteriota</taxon>
        <taxon>Desulfobacteria</taxon>
        <taxon>Desulfobacterales</taxon>
        <taxon>Desulfococcaceae</taxon>
        <taxon>Desulfonema</taxon>
    </lineage>
</organism>
<evidence type="ECO:0000259" key="1">
    <source>
        <dbReference type="Pfam" id="PF03551"/>
    </source>
</evidence>
<keyword evidence="4" id="KW-1185">Reference proteome</keyword>
<name>A0A975BTP5_9BACT</name>
<protein>
    <submittedName>
        <fullName evidence="3">Transcriptional regulator domain-containing protein</fullName>
    </submittedName>
</protein>
<dbReference type="Gene3D" id="1.10.10.10">
    <property type="entry name" value="Winged helix-like DNA-binding domain superfamily/Winged helix DNA-binding domain"/>
    <property type="match status" value="1"/>
</dbReference>
<dbReference type="PANTHER" id="PTHR33169:SF27">
    <property type="entry name" value="TRANSCRIPTIONAL REGULATOR PADR FAMILY PROTEIN"/>
    <property type="match status" value="1"/>
</dbReference>
<gene>
    <name evidence="3" type="ORF">dnm_071250</name>
</gene>
<dbReference type="AlphaFoldDB" id="A0A975BTP5"/>
<evidence type="ECO:0000313" key="3">
    <source>
        <dbReference type="EMBL" id="QTA91059.1"/>
    </source>
</evidence>
<proteinExistence type="predicted"/>
<dbReference type="Proteomes" id="UP000663722">
    <property type="component" value="Chromosome"/>
</dbReference>
<dbReference type="InterPro" id="IPR036388">
    <property type="entry name" value="WH-like_DNA-bd_sf"/>
</dbReference>
<dbReference type="RefSeq" id="WP_207678998.1">
    <property type="nucleotide sequence ID" value="NZ_CP061800.1"/>
</dbReference>
<sequence length="178" mass="21042">MNDSPTVNYALLGVLMTGPRHAYEILQFMKAHLGFTWYLGRSQLYLVLKRFEKKGFLCSSLKRQDTRPSKRIFSLTPAGKQAFLDWVGSPTDHPRDTRIEFMVKLFFFHHLSLEGGCDVIDAQSQNLRHFLKKLEKMQENEEHPHKKLVLDFRITMMHEWLNWLEKEAKCFIKNIESQ</sequence>
<evidence type="ECO:0000259" key="2">
    <source>
        <dbReference type="Pfam" id="PF10400"/>
    </source>
</evidence>
<feature type="domain" description="Transcription regulator PadR C-terminal" evidence="2">
    <location>
        <begin position="98"/>
        <end position="166"/>
    </location>
</feature>
<dbReference type="InterPro" id="IPR036390">
    <property type="entry name" value="WH_DNA-bd_sf"/>
</dbReference>
<evidence type="ECO:0000313" key="4">
    <source>
        <dbReference type="Proteomes" id="UP000663722"/>
    </source>
</evidence>
<dbReference type="KEGG" id="dmm:dnm_071250"/>
<dbReference type="EMBL" id="CP061800">
    <property type="protein sequence ID" value="QTA91059.1"/>
    <property type="molecule type" value="Genomic_DNA"/>
</dbReference>
<dbReference type="PANTHER" id="PTHR33169">
    <property type="entry name" value="PADR-FAMILY TRANSCRIPTIONAL REGULATOR"/>
    <property type="match status" value="1"/>
</dbReference>
<dbReference type="InterPro" id="IPR018309">
    <property type="entry name" value="Tscrpt_reg_PadR_C"/>
</dbReference>